<dbReference type="PRINTS" id="PR00778">
    <property type="entry name" value="HTHARSR"/>
</dbReference>
<organism evidence="2 3">
    <name type="scientific">Cryptosporangium arvum DSM 44712</name>
    <dbReference type="NCBI Taxonomy" id="927661"/>
    <lineage>
        <taxon>Bacteria</taxon>
        <taxon>Bacillati</taxon>
        <taxon>Actinomycetota</taxon>
        <taxon>Actinomycetes</taxon>
        <taxon>Cryptosporangiales</taxon>
        <taxon>Cryptosporangiaceae</taxon>
        <taxon>Cryptosporangium</taxon>
    </lineage>
</organism>
<accession>A0A010Z493</accession>
<dbReference type="NCBIfam" id="NF033788">
    <property type="entry name" value="HTH_metalloreg"/>
    <property type="match status" value="1"/>
</dbReference>
<dbReference type="PANTHER" id="PTHR38600:SF2">
    <property type="entry name" value="SLL0088 PROTEIN"/>
    <property type="match status" value="1"/>
</dbReference>
<dbReference type="SMART" id="SM00418">
    <property type="entry name" value="HTH_ARSR"/>
    <property type="match status" value="1"/>
</dbReference>
<proteinExistence type="predicted"/>
<comment type="caution">
    <text evidence="2">The sequence shown here is derived from an EMBL/GenBank/DDBJ whole genome shotgun (WGS) entry which is preliminary data.</text>
</comment>
<dbReference type="EMBL" id="JFBT01000001">
    <property type="protein sequence ID" value="EXG82203.1"/>
    <property type="molecule type" value="Genomic_DNA"/>
</dbReference>
<dbReference type="OrthoDB" id="9806976at2"/>
<dbReference type="SUPFAM" id="SSF46785">
    <property type="entry name" value="Winged helix' DNA-binding domain"/>
    <property type="match status" value="1"/>
</dbReference>
<evidence type="ECO:0000259" key="1">
    <source>
        <dbReference type="PROSITE" id="PS50987"/>
    </source>
</evidence>
<dbReference type="InterPro" id="IPR011991">
    <property type="entry name" value="ArsR-like_HTH"/>
</dbReference>
<sequence>MLNRQDPLDRLFQALADGTRRAIVERLVEGPAAVSDLARPFGMSLSAVLQHLQVLIEAGLVVSEKSGRVRTCRIEPGALRTTEDWIARQRTGWERNFDRLGDILNKSGDDND</sequence>
<evidence type="ECO:0000313" key="2">
    <source>
        <dbReference type="EMBL" id="EXG82203.1"/>
    </source>
</evidence>
<dbReference type="Pfam" id="PF12840">
    <property type="entry name" value="HTH_20"/>
    <property type="match status" value="1"/>
</dbReference>
<dbReference type="InterPro" id="IPR001845">
    <property type="entry name" value="HTH_ArsR_DNA-bd_dom"/>
</dbReference>
<dbReference type="AlphaFoldDB" id="A0A010Z493"/>
<dbReference type="PATRIC" id="fig|927661.3.peg.3319"/>
<dbReference type="RefSeq" id="WP_035863304.1">
    <property type="nucleotide sequence ID" value="NZ_KK073874.1"/>
</dbReference>
<dbReference type="Gene3D" id="1.10.10.10">
    <property type="entry name" value="Winged helix-like DNA-binding domain superfamily/Winged helix DNA-binding domain"/>
    <property type="match status" value="1"/>
</dbReference>
<dbReference type="Proteomes" id="UP000021053">
    <property type="component" value="Unassembled WGS sequence"/>
</dbReference>
<feature type="domain" description="HTH arsR-type" evidence="1">
    <location>
        <begin position="1"/>
        <end position="94"/>
    </location>
</feature>
<dbReference type="HOGENOM" id="CLU_097806_0_2_11"/>
<keyword evidence="3" id="KW-1185">Reference proteome</keyword>
<protein>
    <submittedName>
        <fullName evidence="2">Putative transcriptional regulator</fullName>
    </submittedName>
</protein>
<evidence type="ECO:0000313" key="3">
    <source>
        <dbReference type="Proteomes" id="UP000021053"/>
    </source>
</evidence>
<dbReference type="InterPro" id="IPR036390">
    <property type="entry name" value="WH_DNA-bd_sf"/>
</dbReference>
<gene>
    <name evidence="2" type="ORF">CryarDRAFT_3359</name>
</gene>
<reference evidence="2 3" key="1">
    <citation type="submission" date="2013-07" db="EMBL/GenBank/DDBJ databases">
        <authorList>
            <consortium name="DOE Joint Genome Institute"/>
            <person name="Eisen J."/>
            <person name="Huntemann M."/>
            <person name="Han J."/>
            <person name="Chen A."/>
            <person name="Kyrpides N."/>
            <person name="Mavromatis K."/>
            <person name="Markowitz V."/>
            <person name="Palaniappan K."/>
            <person name="Ivanova N."/>
            <person name="Schaumberg A."/>
            <person name="Pati A."/>
            <person name="Liolios K."/>
            <person name="Nordberg H.P."/>
            <person name="Cantor M.N."/>
            <person name="Hua S.X."/>
            <person name="Woyke T."/>
        </authorList>
    </citation>
    <scope>NUCLEOTIDE SEQUENCE [LARGE SCALE GENOMIC DNA]</scope>
    <source>
        <strain evidence="2 3">DSM 44712</strain>
    </source>
</reference>
<dbReference type="PANTHER" id="PTHR38600">
    <property type="entry name" value="TRANSCRIPTIONAL REGULATORY PROTEIN"/>
    <property type="match status" value="1"/>
</dbReference>
<dbReference type="CDD" id="cd00090">
    <property type="entry name" value="HTH_ARSR"/>
    <property type="match status" value="1"/>
</dbReference>
<dbReference type="InterPro" id="IPR036388">
    <property type="entry name" value="WH-like_DNA-bd_sf"/>
</dbReference>
<dbReference type="PROSITE" id="PS50987">
    <property type="entry name" value="HTH_ARSR_2"/>
    <property type="match status" value="1"/>
</dbReference>
<name>A0A010Z493_9ACTN</name>
<dbReference type="GO" id="GO:0003700">
    <property type="term" value="F:DNA-binding transcription factor activity"/>
    <property type="evidence" value="ECO:0007669"/>
    <property type="project" value="InterPro"/>
</dbReference>